<dbReference type="Pfam" id="PF10458">
    <property type="entry name" value="Val_tRNA-synt_C"/>
    <property type="match status" value="1"/>
</dbReference>
<dbReference type="PANTHER" id="PTHR11946">
    <property type="entry name" value="VALYL-TRNA SYNTHETASES"/>
    <property type="match status" value="1"/>
</dbReference>
<dbReference type="InterPro" id="IPR009008">
    <property type="entry name" value="Val/Leu/Ile-tRNA-synth_edit"/>
</dbReference>
<proteinExistence type="inferred from homology"/>
<dbReference type="InterPro" id="IPR001412">
    <property type="entry name" value="aa-tRNA-synth_I_CS"/>
</dbReference>
<dbReference type="InterPro" id="IPR010978">
    <property type="entry name" value="tRNA-bd_arm"/>
</dbReference>
<dbReference type="Pfam" id="PF00133">
    <property type="entry name" value="tRNA-synt_1"/>
    <property type="match status" value="1"/>
</dbReference>
<reference evidence="1 2" key="1">
    <citation type="submission" date="2024-02" db="EMBL/GenBank/DDBJ databases">
        <authorList>
            <person name="Chen Y."/>
            <person name="Shah S."/>
            <person name="Dougan E. K."/>
            <person name="Thang M."/>
            <person name="Chan C."/>
        </authorList>
    </citation>
    <scope>NUCLEOTIDE SEQUENCE [LARGE SCALE GENOMIC DNA]</scope>
</reference>
<dbReference type="Gene3D" id="1.10.730.10">
    <property type="entry name" value="Isoleucyl-tRNA Synthetase, Domain 1"/>
    <property type="match status" value="1"/>
</dbReference>
<dbReference type="CDD" id="cd00817">
    <property type="entry name" value="ValRS_core"/>
    <property type="match status" value="1"/>
</dbReference>
<dbReference type="EMBL" id="CAXAMN010006003">
    <property type="protein sequence ID" value="CAK9016157.1"/>
    <property type="molecule type" value="Genomic_DNA"/>
</dbReference>
<dbReference type="InterPro" id="IPR002303">
    <property type="entry name" value="Valyl-tRNA_ligase"/>
</dbReference>
<dbReference type="InterPro" id="IPR002300">
    <property type="entry name" value="aa-tRNA-synth_Ia"/>
</dbReference>
<dbReference type="CDD" id="cd07962">
    <property type="entry name" value="Anticodon_Ia_Val"/>
    <property type="match status" value="1"/>
</dbReference>
<dbReference type="Proteomes" id="UP001642484">
    <property type="component" value="Unassembled WGS sequence"/>
</dbReference>
<dbReference type="InterPro" id="IPR019499">
    <property type="entry name" value="Val-tRNA_synth_tRNA-bd"/>
</dbReference>
<protein>
    <submittedName>
        <fullName evidence="1">Uncharacterized protein</fullName>
    </submittedName>
</protein>
<dbReference type="InterPro" id="IPR037118">
    <property type="entry name" value="Val-tRNA_synth_C_sf"/>
</dbReference>
<comment type="caution">
    <text evidence="1">The sequence shown here is derived from an EMBL/GenBank/DDBJ whole genome shotgun (WGS) entry which is preliminary data.</text>
</comment>
<dbReference type="NCBIfam" id="TIGR00422">
    <property type="entry name" value="valS"/>
    <property type="match status" value="1"/>
</dbReference>
<dbReference type="GO" id="GO:0016874">
    <property type="term" value="F:ligase activity"/>
    <property type="evidence" value="ECO:0007669"/>
    <property type="project" value="UniProtKB-KW"/>
</dbReference>
<dbReference type="PRINTS" id="PR00986">
    <property type="entry name" value="TRNASYNTHVAL"/>
</dbReference>
<organism evidence="1 2">
    <name type="scientific">Durusdinium trenchii</name>
    <dbReference type="NCBI Taxonomy" id="1381693"/>
    <lineage>
        <taxon>Eukaryota</taxon>
        <taxon>Sar</taxon>
        <taxon>Alveolata</taxon>
        <taxon>Dinophyceae</taxon>
        <taxon>Suessiales</taxon>
        <taxon>Symbiodiniaceae</taxon>
        <taxon>Durusdinium</taxon>
    </lineage>
</organism>
<dbReference type="PROSITE" id="PS00178">
    <property type="entry name" value="AA_TRNA_LIGASE_I"/>
    <property type="match status" value="1"/>
</dbReference>
<accession>A0ABP0JP24</accession>
<dbReference type="SUPFAM" id="SSF47323">
    <property type="entry name" value="Anticodon-binding domain of a subclass of class I aminoacyl-tRNA synthetases"/>
    <property type="match status" value="1"/>
</dbReference>
<dbReference type="Pfam" id="PF08264">
    <property type="entry name" value="Anticodon_1"/>
    <property type="match status" value="1"/>
</dbReference>
<dbReference type="InterPro" id="IPR013155">
    <property type="entry name" value="M/V/L/I-tRNA-synth_anticd-bd"/>
</dbReference>
<gene>
    <name evidence="1" type="ORF">CCMP2556_LOCUS12391</name>
</gene>
<sequence>MVLELDELASGIARRGASGASGGPSAPVASAAGSSPVAEKKEKEKKEKVAKEKPTWGEPGKGKEKKEKAKTKVVEEEIVQTPHGEKKDMTRAMAQAYNPKAVESAWDAWWEKRSFFTPDAKAVQGSCESKRFVMVIPPPNVTGKLHLGHTLTGAIEDALTRWHRMCGNATLWLPGVDHAGIATQSVVERRLLKEEKLTRHDLGREAFLKRVWEWKEMNAGHIKKQLQRIAASVDWTRERFTMDDRCARAVEEAFIRFHDQGLIYRDNRLVNWCPYLRTALSDLEVDHEDIAGKTLVSIPGFDDKVEVGVLCEFKYMIKGTKDALTVATTRLETMLGDTAVAVHPEDERYKAFHGKEIEHPFFPDRKMVVIADTMVDKEFGTGCVKITPAHDHNDFKCGVRHGLKQINVFSEDGNINELGGEFKGQHRFKARTTVEEALKKKGLWVGKKSHSMRLGFCSRSKDIIEPYLKPQWWMNCQDLADRSVKAVRNGELKILPEFHHQTWYHWLENIQEWCISRQLWWGHRIPAYKVVKPEQKEEKWYTGRSKEEAAAKAAKDLGQKVEVEQDEDVLDTWFSSGLFPFSVFGWPDTENNDDFKAFFPTSLLETGHDILFFWVARMVMMSLGLTGKLPFHTVYLHAMVRDAHGRKMSKSLGNVIDPLEVIDGIDLENLHKKLYEGNLPDKEIEKAKKGQAQDYPDGIPECGADALRFGLLAYTLQGRNVNLDINRVVGYRQFCNKVWQATRFGLLYFGDDFTFPGALRPDLPLAWEDRWIISRLSFCAQKTNESMEKYEFANATTATYSFFLYELCDVYLELLKPRFHGETTDENVLKDRDVARQVLYICLDWSMRLMHPLLPYLTEELYQRLPPSPTKCESITIAPFPVGVHAWRNEALEKEMEVTSEIAKQFRSQKTSLGFNPGARPEAYIRHTEEDSRVQIEKLKSQISRMAAVGAIQVLKAGAADPHGTMRDVVNEKCLIYTKVEGLDLSGEKAKLQKKVTSAQKMVESYKQKMSVEGYEEKVPANVREQNSQKMQASQKELEELQRALQSLEQAMNGK</sequence>
<dbReference type="SUPFAM" id="SSF50677">
    <property type="entry name" value="ValRS/IleRS/LeuRS editing domain"/>
    <property type="match status" value="1"/>
</dbReference>
<dbReference type="SUPFAM" id="SSF46589">
    <property type="entry name" value="tRNA-binding arm"/>
    <property type="match status" value="1"/>
</dbReference>
<dbReference type="HAMAP" id="MF_02004">
    <property type="entry name" value="Val_tRNA_synth_type1"/>
    <property type="match status" value="1"/>
</dbReference>
<dbReference type="SUPFAM" id="SSF52374">
    <property type="entry name" value="Nucleotidylyl transferase"/>
    <property type="match status" value="1"/>
</dbReference>
<dbReference type="InterPro" id="IPR009080">
    <property type="entry name" value="tRNAsynth_Ia_anticodon-bd"/>
</dbReference>
<dbReference type="InterPro" id="IPR014729">
    <property type="entry name" value="Rossmann-like_a/b/a_fold"/>
</dbReference>
<dbReference type="Gene3D" id="3.40.50.620">
    <property type="entry name" value="HUPs"/>
    <property type="match status" value="2"/>
</dbReference>
<dbReference type="NCBIfam" id="NF004349">
    <property type="entry name" value="PRK05729.1"/>
    <property type="match status" value="1"/>
</dbReference>
<dbReference type="PANTHER" id="PTHR11946:SF109">
    <property type="entry name" value="VALINE--TRNA LIGASE"/>
    <property type="match status" value="1"/>
</dbReference>
<evidence type="ECO:0000313" key="2">
    <source>
        <dbReference type="Proteomes" id="UP001642484"/>
    </source>
</evidence>
<evidence type="ECO:0000313" key="1">
    <source>
        <dbReference type="EMBL" id="CAK9016157.1"/>
    </source>
</evidence>
<dbReference type="InterPro" id="IPR033705">
    <property type="entry name" value="Anticodon_Ia_Val"/>
</dbReference>
<dbReference type="Gene3D" id="1.10.287.380">
    <property type="entry name" value="Valyl-tRNA synthetase, C-terminal domain"/>
    <property type="match status" value="1"/>
</dbReference>
<name>A0ABP0JP24_9DINO</name>
<keyword evidence="2" id="KW-1185">Reference proteome</keyword>